<organism evidence="1 2">
    <name type="scientific">Cetraspora pellucida</name>
    <dbReference type="NCBI Taxonomy" id="1433469"/>
    <lineage>
        <taxon>Eukaryota</taxon>
        <taxon>Fungi</taxon>
        <taxon>Fungi incertae sedis</taxon>
        <taxon>Mucoromycota</taxon>
        <taxon>Glomeromycotina</taxon>
        <taxon>Glomeromycetes</taxon>
        <taxon>Diversisporales</taxon>
        <taxon>Gigasporaceae</taxon>
        <taxon>Cetraspora</taxon>
    </lineage>
</organism>
<proteinExistence type="predicted"/>
<comment type="caution">
    <text evidence="1">The sequence shown here is derived from an EMBL/GenBank/DDBJ whole genome shotgun (WGS) entry which is preliminary data.</text>
</comment>
<accession>A0A9N9P6B7</accession>
<protein>
    <submittedName>
        <fullName evidence="1">19773_t:CDS:1</fullName>
    </submittedName>
</protein>
<dbReference type="Proteomes" id="UP000789759">
    <property type="component" value="Unassembled WGS sequence"/>
</dbReference>
<dbReference type="EMBL" id="CAJVQA010026129">
    <property type="protein sequence ID" value="CAG8788134.1"/>
    <property type="molecule type" value="Genomic_DNA"/>
</dbReference>
<name>A0A9N9P6B7_9GLOM</name>
<keyword evidence="2" id="KW-1185">Reference proteome</keyword>
<evidence type="ECO:0000313" key="1">
    <source>
        <dbReference type="EMBL" id="CAG8788134.1"/>
    </source>
</evidence>
<dbReference type="AlphaFoldDB" id="A0A9N9P6B7"/>
<gene>
    <name evidence="1" type="ORF">CPELLU_LOCUS16830</name>
</gene>
<evidence type="ECO:0000313" key="2">
    <source>
        <dbReference type="Proteomes" id="UP000789759"/>
    </source>
</evidence>
<sequence>DEPSSNEESDFVLDYKLFVKLSDGTSLSAKWFEESVSSIDEFLLSIHDKVILLTNNTKIMPNNYRVTFKTQREAGVRTQLADTQDFLKFKAEYIKLSARKYSDENEDVEKLSNHKKNRIPNVLSLSSYDKTIAENVLEIRNAYHYVDEKEETDHYYQDFLENFERQKILVKHLQRLTDKEFEQCKVDTIGARQTLREYAAKYQTSN</sequence>
<reference evidence="1" key="1">
    <citation type="submission" date="2021-06" db="EMBL/GenBank/DDBJ databases">
        <authorList>
            <person name="Kallberg Y."/>
            <person name="Tangrot J."/>
            <person name="Rosling A."/>
        </authorList>
    </citation>
    <scope>NUCLEOTIDE SEQUENCE</scope>
    <source>
        <strain evidence="1">FL966</strain>
    </source>
</reference>
<feature type="non-terminal residue" evidence="1">
    <location>
        <position position="206"/>
    </location>
</feature>
<dbReference type="OrthoDB" id="2442389at2759"/>